<comment type="catalytic activity">
    <reaction evidence="5">
        <text>UDP-alpha-D-glucose + 2 NAD(+) + H2O = UDP-alpha-D-glucuronate + 2 NADH + 3 H(+)</text>
        <dbReference type="Rhea" id="RHEA:23596"/>
        <dbReference type="ChEBI" id="CHEBI:15377"/>
        <dbReference type="ChEBI" id="CHEBI:15378"/>
        <dbReference type="ChEBI" id="CHEBI:57540"/>
        <dbReference type="ChEBI" id="CHEBI:57945"/>
        <dbReference type="ChEBI" id="CHEBI:58052"/>
        <dbReference type="ChEBI" id="CHEBI:58885"/>
        <dbReference type="EC" id="1.1.1.22"/>
    </reaction>
</comment>
<dbReference type="GO" id="GO:0051287">
    <property type="term" value="F:NAD binding"/>
    <property type="evidence" value="ECO:0007669"/>
    <property type="project" value="InterPro"/>
</dbReference>
<comment type="subcellular location">
    <subcellularLocation>
        <location evidence="1">Nucleus</location>
    </subcellularLocation>
</comment>
<dbReference type="InterPro" id="IPR014027">
    <property type="entry name" value="UDP-Glc/GDP-Man_DH_C"/>
</dbReference>
<dbReference type="PANTHER" id="PTHR11374">
    <property type="entry name" value="UDP-GLUCOSE DEHYDROGENASE/UDP-MANNAC DEHYDROGENASE"/>
    <property type="match status" value="1"/>
</dbReference>
<evidence type="ECO:0000256" key="4">
    <source>
        <dbReference type="ARBA" id="ARBA00023242"/>
    </source>
</evidence>
<evidence type="ECO:0000256" key="5">
    <source>
        <dbReference type="ARBA" id="ARBA00047473"/>
    </source>
</evidence>
<feature type="compositionally biased region" description="Low complexity" evidence="6">
    <location>
        <begin position="148"/>
        <end position="165"/>
    </location>
</feature>
<dbReference type="SMART" id="SM00984">
    <property type="entry name" value="UDPG_MGDP_dh_C"/>
    <property type="match status" value="1"/>
</dbReference>
<dbReference type="Gene3D" id="3.40.50.720">
    <property type="entry name" value="NAD(P)-binding Rossmann-like Domain"/>
    <property type="match status" value="1"/>
</dbReference>
<comment type="caution">
    <text evidence="8">The sequence shown here is derived from an EMBL/GenBank/DDBJ whole genome shotgun (WGS) entry which is preliminary data.</text>
</comment>
<evidence type="ECO:0000259" key="7">
    <source>
        <dbReference type="SMART" id="SM00984"/>
    </source>
</evidence>
<feature type="region of interest" description="Disordered" evidence="6">
    <location>
        <begin position="148"/>
        <end position="173"/>
    </location>
</feature>
<sequence length="1002" mass="109223">MTQPSTYQDSAVGGLSKGVDLSSWSPPLPQSPFFNCLHYWSPLIFGTYRRLLQGNSTACQVNGINPTDDATPEVSPSAVMAPIESTEPEVSYIPEPKAEEQEEDGLRARKKKAMKVKTPRLVHWIYGRNTDQVATALLAQHLLQQGHAVTTAPQQPGPSSTTGTGYTPRESGAPALGVERVLPKVEEGPNPSTLPPVTAPPSQSSINPLFPGMFDGCSILEVDLASLAEKPWRRPRSDISDWFNFGFDEISWEAYCFRRREVGELASVLKTNVLNFSGMPEDQLAQLPPEIHTMVMAGANAMTAAGGGGQMMGGMNGMTGPGVGDVNMQGMMGPMLVPTGGDMGMDGTGAQGQTAQQEQGMGEGSPQQGPPGGMGMNGMNMGADYAMQDPNAMQQQMYQPMETPTPPAPVSVTSGPCGGRRGPAVVRIRHASLPNVLTGSRNQNKCKHRDNTMQAVDELDYGGGQYRGGSTPLGDLMIEAVGSVLRLYLCFDHCPLITSISRCHAENVGIARPEMIGGSSNDADNRSEFLRASVGFGRSCFQMDILKLVHYQKRWFSKTVVDTLFNTITGKVNPVHSDLPKSIAIASRCLALAFKADTGDTRESPTISLIREFLSGEGASRSAAHKSKPRRSGWMLPRPFPTSPLKRGQVTLAPPALDASKNSEAVVVVTKWKEFREIEWEAVYNTMNKPAFVFDGRMRNMAMTERQAAIVRMTLAWPSPSRRLFYALRTVASSRRDPYSPSDPPGGSPIAIPPLRLFLSAEEHNPWNLLAHAQSIIFVPLSSMRIGYMQISSPIFPSRIASVCNKHCMTQQWNIMPDIQNMCVENAQTCTIHVFGHLGAVACWLCGHRATASTPEGWTVRYEHKMACFAEFRGKDEVVLKYYRDSYSMLVNMFDSTAILPPRTKCWSDAKVLADCINIKICKLFLYNNEHALAPSRHNTHMRKFGDSSRGWEIGDIGAGLRDRDPVHADPPSTPARSGVDGSSTGSVAHRVEFATRDHGGC</sequence>
<evidence type="ECO:0000256" key="6">
    <source>
        <dbReference type="SAM" id="MobiDB-lite"/>
    </source>
</evidence>
<evidence type="ECO:0000256" key="1">
    <source>
        <dbReference type="ARBA" id="ARBA00004123"/>
    </source>
</evidence>
<dbReference type="GO" id="GO:0003979">
    <property type="term" value="F:UDP-glucose 6-dehydrogenase activity"/>
    <property type="evidence" value="ECO:0007669"/>
    <property type="project" value="UniProtKB-EC"/>
</dbReference>
<dbReference type="Pfam" id="PF03720">
    <property type="entry name" value="UDPG_MGDP_dh_C"/>
    <property type="match status" value="1"/>
</dbReference>
<proteinExistence type="inferred from homology"/>
<dbReference type="InterPro" id="IPR036220">
    <property type="entry name" value="UDP-Glc/GDP-Man_DH_C_sf"/>
</dbReference>
<protein>
    <recommendedName>
        <fullName evidence="7">UDP-glucose/GDP-mannose dehydrogenase C-terminal domain-containing protein</fullName>
    </recommendedName>
</protein>
<dbReference type="GO" id="GO:0005634">
    <property type="term" value="C:nucleus"/>
    <property type="evidence" value="ECO:0007669"/>
    <property type="project" value="UniProtKB-SubCell"/>
</dbReference>
<feature type="compositionally biased region" description="Low complexity" evidence="6">
    <location>
        <begin position="351"/>
        <end position="367"/>
    </location>
</feature>
<dbReference type="OrthoDB" id="6278596at2759"/>
<dbReference type="GO" id="GO:0006397">
    <property type="term" value="P:mRNA processing"/>
    <property type="evidence" value="ECO:0007669"/>
    <property type="project" value="UniProtKB-KW"/>
</dbReference>
<keyword evidence="4" id="KW-0539">Nucleus</keyword>
<dbReference type="AlphaFoldDB" id="A0A4S4LM29"/>
<feature type="region of interest" description="Disordered" evidence="6">
    <location>
        <begin position="961"/>
        <end position="987"/>
    </location>
</feature>
<dbReference type="EMBL" id="SGPL01000396">
    <property type="protein sequence ID" value="THH12985.1"/>
    <property type="molecule type" value="Genomic_DNA"/>
</dbReference>
<organism evidence="8 9">
    <name type="scientific">Bondarzewia mesenterica</name>
    <dbReference type="NCBI Taxonomy" id="1095465"/>
    <lineage>
        <taxon>Eukaryota</taxon>
        <taxon>Fungi</taxon>
        <taxon>Dikarya</taxon>
        <taxon>Basidiomycota</taxon>
        <taxon>Agaricomycotina</taxon>
        <taxon>Agaricomycetes</taxon>
        <taxon>Russulales</taxon>
        <taxon>Bondarzewiaceae</taxon>
        <taxon>Bondarzewia</taxon>
    </lineage>
</organism>
<gene>
    <name evidence="8" type="ORF">EW146_g7182</name>
</gene>
<dbReference type="PANTHER" id="PTHR11374:SF3">
    <property type="entry name" value="UDP-GLUCOSE 6-DEHYDROGENASE"/>
    <property type="match status" value="1"/>
</dbReference>
<dbReference type="Proteomes" id="UP000310158">
    <property type="component" value="Unassembled WGS sequence"/>
</dbReference>
<feature type="region of interest" description="Disordered" evidence="6">
    <location>
        <begin position="620"/>
        <end position="648"/>
    </location>
</feature>
<keyword evidence="3" id="KW-0507">mRNA processing</keyword>
<feature type="region of interest" description="Disordered" evidence="6">
    <location>
        <begin position="346"/>
        <end position="378"/>
    </location>
</feature>
<accession>A0A4S4LM29</accession>
<name>A0A4S4LM29_9AGAM</name>
<comment type="similarity">
    <text evidence="2">Belongs to the FIP1 family.</text>
</comment>
<dbReference type="InterPro" id="IPR007854">
    <property type="entry name" value="Fip1_dom"/>
</dbReference>
<evidence type="ECO:0000313" key="8">
    <source>
        <dbReference type="EMBL" id="THH12985.1"/>
    </source>
</evidence>
<dbReference type="Pfam" id="PF05182">
    <property type="entry name" value="Fip1"/>
    <property type="match status" value="1"/>
</dbReference>
<dbReference type="SUPFAM" id="SSF52413">
    <property type="entry name" value="UDP-glucose/GDP-mannose dehydrogenase C-terminal domain"/>
    <property type="match status" value="1"/>
</dbReference>
<evidence type="ECO:0000256" key="2">
    <source>
        <dbReference type="ARBA" id="ARBA00007459"/>
    </source>
</evidence>
<dbReference type="InterPro" id="IPR028356">
    <property type="entry name" value="UDPglc_DH_euk"/>
</dbReference>
<dbReference type="GO" id="GO:0006024">
    <property type="term" value="P:glycosaminoglycan biosynthetic process"/>
    <property type="evidence" value="ECO:0007669"/>
    <property type="project" value="TreeGrafter"/>
</dbReference>
<keyword evidence="9" id="KW-1185">Reference proteome</keyword>
<feature type="domain" description="UDP-glucose/GDP-mannose dehydrogenase C-terminal" evidence="7">
    <location>
        <begin position="588"/>
        <end position="701"/>
    </location>
</feature>
<reference evidence="8 9" key="1">
    <citation type="submission" date="2019-02" db="EMBL/GenBank/DDBJ databases">
        <title>Genome sequencing of the rare red list fungi Bondarzewia mesenterica.</title>
        <authorList>
            <person name="Buettner E."/>
            <person name="Kellner H."/>
        </authorList>
    </citation>
    <scope>NUCLEOTIDE SEQUENCE [LARGE SCALE GENOMIC DNA]</scope>
    <source>
        <strain evidence="8 9">DSM 108281</strain>
    </source>
</reference>
<evidence type="ECO:0000313" key="9">
    <source>
        <dbReference type="Proteomes" id="UP000310158"/>
    </source>
</evidence>
<evidence type="ECO:0000256" key="3">
    <source>
        <dbReference type="ARBA" id="ARBA00022664"/>
    </source>
</evidence>